<dbReference type="PROSITE" id="PS51257">
    <property type="entry name" value="PROKAR_LIPOPROTEIN"/>
    <property type="match status" value="1"/>
</dbReference>
<dbReference type="AlphaFoldDB" id="A0A0B0EHW6"/>
<dbReference type="EMBL" id="JRYO01000147">
    <property type="protein sequence ID" value="KHE92164.1"/>
    <property type="molecule type" value="Genomic_DNA"/>
</dbReference>
<reference evidence="1 2" key="1">
    <citation type="submission" date="2014-10" db="EMBL/GenBank/DDBJ databases">
        <title>Draft genome of anammox bacterium scalindua brodae, obtained using differential coverage binning of sequence data from two enrichment reactors.</title>
        <authorList>
            <person name="Speth D.R."/>
            <person name="Russ L."/>
            <person name="Kartal B."/>
            <person name="Op den Camp H.J."/>
            <person name="Dutilh B.E."/>
            <person name="Jetten M.S."/>
        </authorList>
    </citation>
    <scope>NUCLEOTIDE SEQUENCE [LARGE SCALE GENOMIC DNA]</scope>
    <source>
        <strain evidence="1">RU1</strain>
    </source>
</reference>
<organism evidence="1 2">
    <name type="scientific">Candidatus Scalindua brodae</name>
    <dbReference type="NCBI Taxonomy" id="237368"/>
    <lineage>
        <taxon>Bacteria</taxon>
        <taxon>Pseudomonadati</taxon>
        <taxon>Planctomycetota</taxon>
        <taxon>Candidatus Brocadiia</taxon>
        <taxon>Candidatus Brocadiales</taxon>
        <taxon>Candidatus Scalinduaceae</taxon>
        <taxon>Candidatus Scalindua</taxon>
    </lineage>
</organism>
<name>A0A0B0EHW6_9BACT</name>
<dbReference type="Proteomes" id="UP000030652">
    <property type="component" value="Unassembled WGS sequence"/>
</dbReference>
<evidence type="ECO:0000313" key="2">
    <source>
        <dbReference type="Proteomes" id="UP000030652"/>
    </source>
</evidence>
<protein>
    <recommendedName>
        <fullName evidence="3">Tetratricopeptide repeat protein</fullName>
    </recommendedName>
</protein>
<evidence type="ECO:0008006" key="3">
    <source>
        <dbReference type="Google" id="ProtNLM"/>
    </source>
</evidence>
<gene>
    <name evidence="1" type="ORF">SCABRO_02059</name>
</gene>
<comment type="caution">
    <text evidence="1">The sequence shown here is derived from an EMBL/GenBank/DDBJ whole genome shotgun (WGS) entry which is preliminary data.</text>
</comment>
<accession>A0A0B0EHW6</accession>
<sequence>MRYISFLLMFIPILFISGFTWAGSCERCYEKITDDKQFCTECELSTSNKLNERTDKPARFKAAWVYDNQLKNYAEAARHYNMALETCKETQYLEIAETRLGQLKKEGY</sequence>
<evidence type="ECO:0000313" key="1">
    <source>
        <dbReference type="EMBL" id="KHE92164.1"/>
    </source>
</evidence>
<proteinExistence type="predicted"/>